<evidence type="ECO:0000313" key="10">
    <source>
        <dbReference type="Proteomes" id="UP001152799"/>
    </source>
</evidence>
<dbReference type="FunFam" id="2.130.10.10:FF:000378">
    <property type="entry name" value="U3 small nucleolar RNA-associated protein 7"/>
    <property type="match status" value="1"/>
</dbReference>
<evidence type="ECO:0000256" key="5">
    <source>
        <dbReference type="ARBA" id="ARBA00023242"/>
    </source>
</evidence>
<dbReference type="EMBL" id="OU892279">
    <property type="protein sequence ID" value="CAG9766722.1"/>
    <property type="molecule type" value="Genomic_DNA"/>
</dbReference>
<dbReference type="SUPFAM" id="SSF50978">
    <property type="entry name" value="WD40 repeat-like"/>
    <property type="match status" value="1"/>
</dbReference>
<evidence type="ECO:0000256" key="4">
    <source>
        <dbReference type="ARBA" id="ARBA00022737"/>
    </source>
</evidence>
<feature type="region of interest" description="Disordered" evidence="7">
    <location>
        <begin position="1"/>
        <end position="24"/>
    </location>
</feature>
<evidence type="ECO:0000259" key="8">
    <source>
        <dbReference type="SMART" id="SM01033"/>
    </source>
</evidence>
<protein>
    <recommendedName>
        <fullName evidence="8">BING4 C-terminal domain-containing protein</fullName>
    </recommendedName>
</protein>
<dbReference type="PANTHER" id="PTHR14085:SF3">
    <property type="entry name" value="WD REPEAT-CONTAINING PROTEIN 46"/>
    <property type="match status" value="1"/>
</dbReference>
<dbReference type="AlphaFoldDB" id="A0A9N9MKP7"/>
<dbReference type="Gene3D" id="2.130.10.10">
    <property type="entry name" value="YVTN repeat-like/Quinoprotein amine dehydrogenase"/>
    <property type="match status" value="1"/>
</dbReference>
<keyword evidence="3 6" id="KW-0853">WD repeat</keyword>
<keyword evidence="5" id="KW-0539">Nucleus</keyword>
<keyword evidence="2" id="KW-0698">rRNA processing</keyword>
<accession>A0A9N9MKP7</accession>
<organism evidence="9 10">
    <name type="scientific">Ceutorhynchus assimilis</name>
    <name type="common">cabbage seed weevil</name>
    <dbReference type="NCBI Taxonomy" id="467358"/>
    <lineage>
        <taxon>Eukaryota</taxon>
        <taxon>Metazoa</taxon>
        <taxon>Ecdysozoa</taxon>
        <taxon>Arthropoda</taxon>
        <taxon>Hexapoda</taxon>
        <taxon>Insecta</taxon>
        <taxon>Pterygota</taxon>
        <taxon>Neoptera</taxon>
        <taxon>Endopterygota</taxon>
        <taxon>Coleoptera</taxon>
        <taxon>Polyphaga</taxon>
        <taxon>Cucujiformia</taxon>
        <taxon>Curculionidae</taxon>
        <taxon>Ceutorhynchinae</taxon>
        <taxon>Ceutorhynchus</taxon>
    </lineage>
</organism>
<dbReference type="InterPro" id="IPR001680">
    <property type="entry name" value="WD40_rpt"/>
</dbReference>
<evidence type="ECO:0000313" key="9">
    <source>
        <dbReference type="EMBL" id="CAG9766722.1"/>
    </source>
</evidence>
<evidence type="ECO:0000256" key="2">
    <source>
        <dbReference type="ARBA" id="ARBA00022552"/>
    </source>
</evidence>
<dbReference type="GO" id="GO:0030686">
    <property type="term" value="C:90S preribosome"/>
    <property type="evidence" value="ECO:0007669"/>
    <property type="project" value="TreeGrafter"/>
</dbReference>
<dbReference type="PROSITE" id="PS50082">
    <property type="entry name" value="WD_REPEATS_2"/>
    <property type="match status" value="1"/>
</dbReference>
<proteinExistence type="predicted"/>
<dbReference type="GO" id="GO:0032040">
    <property type="term" value="C:small-subunit processome"/>
    <property type="evidence" value="ECO:0007669"/>
    <property type="project" value="TreeGrafter"/>
</dbReference>
<dbReference type="Proteomes" id="UP001152799">
    <property type="component" value="Chromosome 3"/>
</dbReference>
<dbReference type="InterPro" id="IPR040315">
    <property type="entry name" value="WDR46/Utp7"/>
</dbReference>
<feature type="region of interest" description="Disordered" evidence="7">
    <location>
        <begin position="37"/>
        <end position="83"/>
    </location>
</feature>
<reference evidence="9" key="1">
    <citation type="submission" date="2022-01" db="EMBL/GenBank/DDBJ databases">
        <authorList>
            <person name="King R."/>
        </authorList>
    </citation>
    <scope>NUCLEOTIDE SEQUENCE</scope>
</reference>
<dbReference type="OrthoDB" id="10251154at2759"/>
<dbReference type="InterPro" id="IPR036322">
    <property type="entry name" value="WD40_repeat_dom_sf"/>
</dbReference>
<dbReference type="InterPro" id="IPR015943">
    <property type="entry name" value="WD40/YVTN_repeat-like_dom_sf"/>
</dbReference>
<dbReference type="Pfam" id="PF08149">
    <property type="entry name" value="BING4CT"/>
    <property type="match status" value="1"/>
</dbReference>
<dbReference type="InterPro" id="IPR019775">
    <property type="entry name" value="WD40_repeat_CS"/>
</dbReference>
<keyword evidence="10" id="KW-1185">Reference proteome</keyword>
<evidence type="ECO:0000256" key="6">
    <source>
        <dbReference type="PROSITE-ProRule" id="PRU00221"/>
    </source>
</evidence>
<dbReference type="PROSITE" id="PS00678">
    <property type="entry name" value="WD_REPEATS_1"/>
    <property type="match status" value="1"/>
</dbReference>
<feature type="domain" description="BING4 C-terminal" evidence="8">
    <location>
        <begin position="418"/>
        <end position="496"/>
    </location>
</feature>
<dbReference type="PANTHER" id="PTHR14085">
    <property type="entry name" value="WD-REPEAT PROTEIN BING4"/>
    <property type="match status" value="1"/>
</dbReference>
<dbReference type="PROSITE" id="PS50294">
    <property type="entry name" value="WD_REPEATS_REGION"/>
    <property type="match status" value="1"/>
</dbReference>
<feature type="compositionally biased region" description="Basic and acidic residues" evidence="7">
    <location>
        <begin position="37"/>
        <end position="50"/>
    </location>
</feature>
<feature type="repeat" description="WD" evidence="6">
    <location>
        <begin position="336"/>
        <end position="370"/>
    </location>
</feature>
<comment type="subcellular location">
    <subcellularLocation>
        <location evidence="1">Nucleus</location>
        <location evidence="1">Nucleolus</location>
    </subcellularLocation>
</comment>
<dbReference type="GO" id="GO:0000462">
    <property type="term" value="P:maturation of SSU-rRNA from tricistronic rRNA transcript (SSU-rRNA, 5.8S rRNA, LSU-rRNA)"/>
    <property type="evidence" value="ECO:0007669"/>
    <property type="project" value="TreeGrafter"/>
</dbReference>
<dbReference type="SMART" id="SM01033">
    <property type="entry name" value="BING4CT"/>
    <property type="match status" value="1"/>
</dbReference>
<dbReference type="InterPro" id="IPR012952">
    <property type="entry name" value="BING4_C_dom"/>
</dbReference>
<gene>
    <name evidence="9" type="ORF">CEUTPL_LOCUS7296</name>
</gene>
<feature type="compositionally biased region" description="Basic and acidic residues" evidence="7">
    <location>
        <begin position="59"/>
        <end position="77"/>
    </location>
</feature>
<keyword evidence="4" id="KW-0677">Repeat</keyword>
<sequence length="590" mass="67168">MGKLTPRYFTQPENPSVDPPKNSKIPEIIQFDVSDVKKKPWGRRREDNRTGKNHTKITKKFDKNKSIFKTDKGERKQQTQKKRYKVPKEWLDKYSKGEGVNLKKVKTNVHQKRIEHKEKQIQYATDIAAKTEILLTQDAGFLEADGGETTTQFTQKQIAESVDITAASKSFQLNLEFGPYRSKYTKNGRHMVLGGKKGHVAAFDWVTKKLHCEINVMEAVHDVSFLHLETMFAVAQKDWVYIYDNQGIELHCVKRLNKVSRMEFLPYHFLLGTCSDEGYLSWLDVSIGKLTSQYNTNLGRLSVLTQNPWNACLCLGHAKGVVSMWSPNSREPLAKMLCHKAPIVAAHVDPTGMYMATSASNRELKIWDIRKLEGPVQEYKLVSAATNLGFSQKKMLAVGMGNIVEVYRDCCTEAAKRPYLRHRFNNPIGNFNFCPYEDVLGVATARGFTSLLVPGSGEPNFDTYEANPFQSKKQRQESEVKALLEKIQPELITLDPTVIAEVDVATLRDKVDAKKKLLYVKPPKINYEPRNKAKGKGGSVKLARNKKILREEAKKEFIQATKDILPEAKDSKKKKKPFNVLDRFVPKKKV</sequence>
<evidence type="ECO:0000256" key="3">
    <source>
        <dbReference type="ARBA" id="ARBA00022574"/>
    </source>
</evidence>
<evidence type="ECO:0000256" key="1">
    <source>
        <dbReference type="ARBA" id="ARBA00004604"/>
    </source>
</evidence>
<name>A0A9N9MKP7_9CUCU</name>
<evidence type="ECO:0000256" key="7">
    <source>
        <dbReference type="SAM" id="MobiDB-lite"/>
    </source>
</evidence>
<dbReference type="SMART" id="SM00320">
    <property type="entry name" value="WD40"/>
    <property type="match status" value="3"/>
</dbReference>